<organism evidence="2 3">
    <name type="scientific">Cyclocybe aegerita</name>
    <name type="common">Black poplar mushroom</name>
    <name type="synonym">Agrocybe aegerita</name>
    <dbReference type="NCBI Taxonomy" id="1973307"/>
    <lineage>
        <taxon>Eukaryota</taxon>
        <taxon>Fungi</taxon>
        <taxon>Dikarya</taxon>
        <taxon>Basidiomycota</taxon>
        <taxon>Agaricomycotina</taxon>
        <taxon>Agaricomycetes</taxon>
        <taxon>Agaricomycetidae</taxon>
        <taxon>Agaricales</taxon>
        <taxon>Agaricineae</taxon>
        <taxon>Bolbitiaceae</taxon>
        <taxon>Cyclocybe</taxon>
    </lineage>
</organism>
<reference evidence="2 3" key="1">
    <citation type="submission" date="2020-01" db="EMBL/GenBank/DDBJ databases">
        <authorList>
            <person name="Gupta K D."/>
        </authorList>
    </citation>
    <scope>NUCLEOTIDE SEQUENCE [LARGE SCALE GENOMIC DNA]</scope>
</reference>
<protein>
    <recommendedName>
        <fullName evidence="4">F-box domain-containing protein</fullName>
    </recommendedName>
</protein>
<comment type="caution">
    <text evidence="2">The sequence shown here is derived from an EMBL/GenBank/DDBJ whole genome shotgun (WGS) entry which is preliminary data.</text>
</comment>
<keyword evidence="3" id="KW-1185">Reference proteome</keyword>
<evidence type="ECO:0000256" key="1">
    <source>
        <dbReference type="SAM" id="MobiDB-lite"/>
    </source>
</evidence>
<evidence type="ECO:0000313" key="2">
    <source>
        <dbReference type="EMBL" id="CAA7265701.1"/>
    </source>
</evidence>
<dbReference type="AlphaFoldDB" id="A0A8S0XTS5"/>
<accession>A0A8S0XTS5</accession>
<dbReference type="OrthoDB" id="2910720at2759"/>
<sequence length="520" mass="59458">MASNNDYEFDPNEMTPTPTPVSLSSSYSRPFLAPYLQYALYSVPGAPQVDAIDPEVAAAYARLPRLSLEVIDKIVEYVDVPEAMTFAHLSKQLVLIGRKRMLRDVAIHYRHQYGERSMSEKLLDMLKLDPRYAGYIRHFEVYDVVRNLRGLIEAAQGGSLWGDEEFEDTAATLALKKQHEVSPGWMFHDDALAEIMVLLHDVQSVVLQFRGYSFDVELYNRQYPDALEHLLTIPTIQSFKMRGMANFPLSQLQRMNCLHTFSVWSCSFSSSESSVFCGPEIKALLKNCNVANVNDPEGHFLGYLQDRRCTLDFGCLQNLVVDIRSAHDIPVVGYIMDAAADALDHFQLSTKYLYDRPEESTIPSIGIPFTSLGLSNLKFIRSLCLRLNFRPKLGIDEIEWFLRSMEALPCGNHLEELELILDMAHDSDGSDRQDLKDYEHWPRWEDIFLAQNLSGITYLKIVISSAYQECFYYNYDISWPGACIKLPRLRAKEGLELVLDEIWDMTIKQPRLVPTGSFQL</sequence>
<dbReference type="EMBL" id="CACVBS010000050">
    <property type="protein sequence ID" value="CAA7265701.1"/>
    <property type="molecule type" value="Genomic_DNA"/>
</dbReference>
<dbReference type="Proteomes" id="UP000467700">
    <property type="component" value="Unassembled WGS sequence"/>
</dbReference>
<proteinExistence type="predicted"/>
<name>A0A8S0XTS5_CYCAE</name>
<feature type="region of interest" description="Disordered" evidence="1">
    <location>
        <begin position="1"/>
        <end position="21"/>
    </location>
</feature>
<evidence type="ECO:0008006" key="4">
    <source>
        <dbReference type="Google" id="ProtNLM"/>
    </source>
</evidence>
<evidence type="ECO:0000313" key="3">
    <source>
        <dbReference type="Proteomes" id="UP000467700"/>
    </source>
</evidence>
<gene>
    <name evidence="2" type="ORF">AAE3_LOCUS7881</name>
</gene>